<dbReference type="RefSeq" id="XP_007366905.1">
    <property type="nucleotide sequence ID" value="XM_007366843.1"/>
</dbReference>
<dbReference type="OrthoDB" id="2754813at2759"/>
<feature type="repeat" description="WD" evidence="3">
    <location>
        <begin position="247"/>
        <end position="279"/>
    </location>
</feature>
<organism evidence="4 5">
    <name type="scientific">Dichomitus squalens (strain LYAD-421)</name>
    <name type="common">Western red white-rot fungus</name>
    <dbReference type="NCBI Taxonomy" id="732165"/>
    <lineage>
        <taxon>Eukaryota</taxon>
        <taxon>Fungi</taxon>
        <taxon>Dikarya</taxon>
        <taxon>Basidiomycota</taxon>
        <taxon>Agaricomycotina</taxon>
        <taxon>Agaricomycetes</taxon>
        <taxon>Polyporales</taxon>
        <taxon>Polyporaceae</taxon>
        <taxon>Dichomitus</taxon>
    </lineage>
</organism>
<dbReference type="InterPro" id="IPR015943">
    <property type="entry name" value="WD40/YVTN_repeat-like_dom_sf"/>
</dbReference>
<feature type="repeat" description="WD" evidence="3">
    <location>
        <begin position="68"/>
        <end position="100"/>
    </location>
</feature>
<dbReference type="PROSITE" id="PS00678">
    <property type="entry name" value="WD_REPEATS_1"/>
    <property type="match status" value="1"/>
</dbReference>
<protein>
    <submittedName>
        <fullName evidence="4">Uncharacterized protein</fullName>
    </submittedName>
</protein>
<dbReference type="SMART" id="SM00320">
    <property type="entry name" value="WD40"/>
    <property type="match status" value="5"/>
</dbReference>
<dbReference type="PROSITE" id="PS50294">
    <property type="entry name" value="WD_REPEATS_REGION"/>
    <property type="match status" value="3"/>
</dbReference>
<dbReference type="InterPro" id="IPR001680">
    <property type="entry name" value="WD40_rpt"/>
</dbReference>
<evidence type="ECO:0000313" key="4">
    <source>
        <dbReference type="EMBL" id="EJF60487.1"/>
    </source>
</evidence>
<dbReference type="Pfam" id="PF00400">
    <property type="entry name" value="WD40"/>
    <property type="match status" value="4"/>
</dbReference>
<dbReference type="PANTHER" id="PTHR19879">
    <property type="entry name" value="TRANSCRIPTION INITIATION FACTOR TFIID"/>
    <property type="match status" value="1"/>
</dbReference>
<proteinExistence type="predicted"/>
<reference evidence="4 5" key="1">
    <citation type="journal article" date="2012" name="Science">
        <title>The Paleozoic origin of enzymatic lignin decomposition reconstructed from 31 fungal genomes.</title>
        <authorList>
            <person name="Floudas D."/>
            <person name="Binder M."/>
            <person name="Riley R."/>
            <person name="Barry K."/>
            <person name="Blanchette R.A."/>
            <person name="Henrissat B."/>
            <person name="Martinez A.T."/>
            <person name="Otillar R."/>
            <person name="Spatafora J.W."/>
            <person name="Yadav J.S."/>
            <person name="Aerts A."/>
            <person name="Benoit I."/>
            <person name="Boyd A."/>
            <person name="Carlson A."/>
            <person name="Copeland A."/>
            <person name="Coutinho P.M."/>
            <person name="de Vries R.P."/>
            <person name="Ferreira P."/>
            <person name="Findley K."/>
            <person name="Foster B."/>
            <person name="Gaskell J."/>
            <person name="Glotzer D."/>
            <person name="Gorecki P."/>
            <person name="Heitman J."/>
            <person name="Hesse C."/>
            <person name="Hori C."/>
            <person name="Igarashi K."/>
            <person name="Jurgens J.A."/>
            <person name="Kallen N."/>
            <person name="Kersten P."/>
            <person name="Kohler A."/>
            <person name="Kuees U."/>
            <person name="Kumar T.K.A."/>
            <person name="Kuo A."/>
            <person name="LaButti K."/>
            <person name="Larrondo L.F."/>
            <person name="Lindquist E."/>
            <person name="Ling A."/>
            <person name="Lombard V."/>
            <person name="Lucas S."/>
            <person name="Lundell T."/>
            <person name="Martin R."/>
            <person name="McLaughlin D.J."/>
            <person name="Morgenstern I."/>
            <person name="Morin E."/>
            <person name="Murat C."/>
            <person name="Nagy L.G."/>
            <person name="Nolan M."/>
            <person name="Ohm R.A."/>
            <person name="Patyshakuliyeva A."/>
            <person name="Rokas A."/>
            <person name="Ruiz-Duenas F.J."/>
            <person name="Sabat G."/>
            <person name="Salamov A."/>
            <person name="Samejima M."/>
            <person name="Schmutz J."/>
            <person name="Slot J.C."/>
            <person name="St John F."/>
            <person name="Stenlid J."/>
            <person name="Sun H."/>
            <person name="Sun S."/>
            <person name="Syed K."/>
            <person name="Tsang A."/>
            <person name="Wiebenga A."/>
            <person name="Young D."/>
            <person name="Pisabarro A."/>
            <person name="Eastwood D.C."/>
            <person name="Martin F."/>
            <person name="Cullen D."/>
            <person name="Grigoriev I.V."/>
            <person name="Hibbett D.S."/>
        </authorList>
    </citation>
    <scope>NUCLEOTIDE SEQUENCE [LARGE SCALE GENOMIC DNA]</scope>
    <source>
        <strain evidence="4 5">LYAD-421 SS1</strain>
    </source>
</reference>
<evidence type="ECO:0000313" key="5">
    <source>
        <dbReference type="Proteomes" id="UP000053319"/>
    </source>
</evidence>
<dbReference type="PRINTS" id="PR00320">
    <property type="entry name" value="GPROTEINBRPT"/>
</dbReference>
<evidence type="ECO:0000256" key="1">
    <source>
        <dbReference type="ARBA" id="ARBA00022574"/>
    </source>
</evidence>
<accession>R7SZT0</accession>
<feature type="repeat" description="WD" evidence="3">
    <location>
        <begin position="152"/>
        <end position="193"/>
    </location>
</feature>
<gene>
    <name evidence="4" type="ORF">DICSQDRAFT_181357</name>
</gene>
<evidence type="ECO:0000256" key="3">
    <source>
        <dbReference type="PROSITE-ProRule" id="PRU00221"/>
    </source>
</evidence>
<feature type="repeat" description="WD" evidence="3">
    <location>
        <begin position="109"/>
        <end position="150"/>
    </location>
</feature>
<dbReference type="InterPro" id="IPR036322">
    <property type="entry name" value="WD40_repeat_dom_sf"/>
</dbReference>
<dbReference type="GeneID" id="18840999"/>
<keyword evidence="1 3" id="KW-0853">WD repeat</keyword>
<dbReference type="PROSITE" id="PS50082">
    <property type="entry name" value="WD_REPEATS_2"/>
    <property type="match status" value="4"/>
</dbReference>
<dbReference type="KEGG" id="dsq:DICSQDRAFT_181357"/>
<dbReference type="HOGENOM" id="CLU_994056_0_0_1"/>
<dbReference type="Proteomes" id="UP000053319">
    <property type="component" value="Unassembled WGS sequence"/>
</dbReference>
<dbReference type="SUPFAM" id="SSF50978">
    <property type="entry name" value="WD40 repeat-like"/>
    <property type="match status" value="1"/>
</dbReference>
<sequence>MARPKGDHRLCTELDRTLLRSPHSTQVFCSSHRCRNSRKNLWTQELGKHFPKMAERGSLVVASRQNTTLGHDDRVYSIVYSPDSKWVATASSDSTVILWDSLGNLAQEWVAHDGAVRSLAFSPDSRWLASAGEDRKLAVWDAAQGACRIAVLEGHTGVVTSCAWSPDGTLIASGSHDGTVRLWNARTFDQLYSPKPSTPAKAVLDVRFSLDGRWLVSTCSVQCFIRDTKTGKEYEVHWEREAGKCLTIALNPQSTRLATGHQSGLVKIWDVRTGELLFRS</sequence>
<dbReference type="CDD" id="cd00200">
    <property type="entry name" value="WD40"/>
    <property type="match status" value="1"/>
</dbReference>
<dbReference type="EMBL" id="JH719416">
    <property type="protein sequence ID" value="EJF60487.1"/>
    <property type="molecule type" value="Genomic_DNA"/>
</dbReference>
<dbReference type="PANTHER" id="PTHR19879:SF9">
    <property type="entry name" value="TRANSCRIPTION INITIATION FACTOR TFIID SUBUNIT 5"/>
    <property type="match status" value="1"/>
</dbReference>
<keyword evidence="2" id="KW-0677">Repeat</keyword>
<dbReference type="AlphaFoldDB" id="R7SZT0"/>
<dbReference type="Gene3D" id="2.130.10.10">
    <property type="entry name" value="YVTN repeat-like/Quinoprotein amine dehydrogenase"/>
    <property type="match status" value="2"/>
</dbReference>
<dbReference type="InterPro" id="IPR019775">
    <property type="entry name" value="WD40_repeat_CS"/>
</dbReference>
<evidence type="ECO:0000256" key="2">
    <source>
        <dbReference type="ARBA" id="ARBA00022737"/>
    </source>
</evidence>
<dbReference type="InterPro" id="IPR020472">
    <property type="entry name" value="WD40_PAC1"/>
</dbReference>
<name>R7SZT0_DICSQ</name>